<feature type="transmembrane region" description="Helical" evidence="2">
    <location>
        <begin position="101"/>
        <end position="122"/>
    </location>
</feature>
<evidence type="ECO:0000313" key="3">
    <source>
        <dbReference type="EMBL" id="KAK8132392.1"/>
    </source>
</evidence>
<sequence length="205" mass="20094">MRTNYLGSVSLAATTGIQERDAVPAAQAAGICAPAFNQADSDGVDHSPDASSHTAVSRMSGGIYHMTVKALPSSEALVLNLLALLLVLGLLEVGAAGAGALGLALVGFLGGFAHLVAVLVVLGSGGCLRGAWGVAGLAVAGEEELDGAAGEVVVGSRGAVLLGSASYEGISIDLGGRGGGDQSGSGKEEEGDELRSELHRDCGGG</sequence>
<feature type="transmembrane region" description="Helical" evidence="2">
    <location>
        <begin position="76"/>
        <end position="95"/>
    </location>
</feature>
<evidence type="ECO:0000256" key="2">
    <source>
        <dbReference type="SAM" id="Phobius"/>
    </source>
</evidence>
<evidence type="ECO:0000256" key="1">
    <source>
        <dbReference type="SAM" id="MobiDB-lite"/>
    </source>
</evidence>
<dbReference type="Proteomes" id="UP001392437">
    <property type="component" value="Unassembled WGS sequence"/>
</dbReference>
<keyword evidence="2" id="KW-0472">Membrane</keyword>
<evidence type="ECO:0000313" key="4">
    <source>
        <dbReference type="Proteomes" id="UP001392437"/>
    </source>
</evidence>
<dbReference type="EMBL" id="JAQQWP010000001">
    <property type="protein sequence ID" value="KAK8132392.1"/>
    <property type="molecule type" value="Genomic_DNA"/>
</dbReference>
<feature type="compositionally biased region" description="Basic and acidic residues" evidence="1">
    <location>
        <begin position="193"/>
        <end position="205"/>
    </location>
</feature>
<comment type="caution">
    <text evidence="3">The sequence shown here is derived from an EMBL/GenBank/DDBJ whole genome shotgun (WGS) entry which is preliminary data.</text>
</comment>
<protein>
    <submittedName>
        <fullName evidence="3">Uncharacterized protein</fullName>
    </submittedName>
</protein>
<accession>A0AAW0RBU2</accession>
<keyword evidence="4" id="KW-1185">Reference proteome</keyword>
<dbReference type="AlphaFoldDB" id="A0AAW0RBU2"/>
<feature type="region of interest" description="Disordered" evidence="1">
    <location>
        <begin position="171"/>
        <end position="205"/>
    </location>
</feature>
<keyword evidence="2" id="KW-1133">Transmembrane helix</keyword>
<name>A0AAW0RBU2_9PEZI</name>
<reference evidence="3 4" key="1">
    <citation type="submission" date="2023-01" db="EMBL/GenBank/DDBJ databases">
        <title>Analysis of 21 Apiospora genomes using comparative genomics revels a genus with tremendous synthesis potential of carbohydrate active enzymes and secondary metabolites.</title>
        <authorList>
            <person name="Sorensen T."/>
        </authorList>
    </citation>
    <scope>NUCLEOTIDE SEQUENCE [LARGE SCALE GENOMIC DNA]</scope>
    <source>
        <strain evidence="3 4">CBS 117206</strain>
    </source>
</reference>
<proteinExistence type="predicted"/>
<gene>
    <name evidence="3" type="ORF">PG999_000565</name>
</gene>
<keyword evidence="2" id="KW-0812">Transmembrane</keyword>
<organism evidence="3 4">
    <name type="scientific">Apiospora kogelbergensis</name>
    <dbReference type="NCBI Taxonomy" id="1337665"/>
    <lineage>
        <taxon>Eukaryota</taxon>
        <taxon>Fungi</taxon>
        <taxon>Dikarya</taxon>
        <taxon>Ascomycota</taxon>
        <taxon>Pezizomycotina</taxon>
        <taxon>Sordariomycetes</taxon>
        <taxon>Xylariomycetidae</taxon>
        <taxon>Amphisphaeriales</taxon>
        <taxon>Apiosporaceae</taxon>
        <taxon>Apiospora</taxon>
    </lineage>
</organism>